<dbReference type="Proteomes" id="UP000050562">
    <property type="component" value="Unassembled WGS sequence"/>
</dbReference>
<proteinExistence type="predicted"/>
<evidence type="ECO:0008006" key="3">
    <source>
        <dbReference type="Google" id="ProtNLM"/>
    </source>
</evidence>
<name>A0A0P9YUB1_9PSED</name>
<accession>A0A0P9YUB1</accession>
<dbReference type="AlphaFoldDB" id="A0A0P9YUB1"/>
<gene>
    <name evidence="1" type="ORF">ALO52_200186</name>
</gene>
<protein>
    <recommendedName>
        <fullName evidence="3">MafI family immunity protein</fullName>
    </recommendedName>
</protein>
<dbReference type="EMBL" id="LJRC01000102">
    <property type="protein sequence ID" value="KPY38166.1"/>
    <property type="molecule type" value="Genomic_DNA"/>
</dbReference>
<organism evidence="1 2">
    <name type="scientific">Pseudomonas syringae pv. primulae</name>
    <dbReference type="NCBI Taxonomy" id="251707"/>
    <lineage>
        <taxon>Bacteria</taxon>
        <taxon>Pseudomonadati</taxon>
        <taxon>Pseudomonadota</taxon>
        <taxon>Gammaproteobacteria</taxon>
        <taxon>Pseudomonadales</taxon>
        <taxon>Pseudomonadaceae</taxon>
        <taxon>Pseudomonas</taxon>
    </lineage>
</organism>
<dbReference type="InterPro" id="IPR047880">
    <property type="entry name" value="MafI-like"/>
</dbReference>
<comment type="caution">
    <text evidence="1">The sequence shown here is derived from an EMBL/GenBank/DDBJ whole genome shotgun (WGS) entry which is preliminary data.</text>
</comment>
<evidence type="ECO:0000313" key="2">
    <source>
        <dbReference type="Proteomes" id="UP000050562"/>
    </source>
</evidence>
<reference evidence="1 2" key="1">
    <citation type="submission" date="2015-09" db="EMBL/GenBank/DDBJ databases">
        <title>Genome announcement of multiple Pseudomonas syringae strains.</title>
        <authorList>
            <person name="Thakur S."/>
            <person name="Wang P.W."/>
            <person name="Gong Y."/>
            <person name="Weir B.S."/>
            <person name="Guttman D.S."/>
        </authorList>
    </citation>
    <scope>NUCLEOTIDE SEQUENCE [LARGE SCALE GENOMIC DNA]</scope>
    <source>
        <strain evidence="1 2">ICMP3956</strain>
    </source>
</reference>
<dbReference type="PATRIC" id="fig|251707.3.peg.30"/>
<sequence>MFADRIIRFGKKFEGRLNSDLLQGALDYVAYSEESLAFEILCDHICEYDISITDDEYREAVLLILDMGLDLDEGPFKHLLGLKQ</sequence>
<dbReference type="RefSeq" id="WP_057408833.1">
    <property type="nucleotide sequence ID" value="NZ_LJRC01000102.1"/>
</dbReference>
<evidence type="ECO:0000313" key="1">
    <source>
        <dbReference type="EMBL" id="KPY38166.1"/>
    </source>
</evidence>
<dbReference type="NCBIfam" id="NF033691">
    <property type="entry name" value="immunity_MafI"/>
    <property type="match status" value="1"/>
</dbReference>